<dbReference type="PANTHER" id="PTHR38166">
    <property type="entry name" value="C2H2-TYPE DOMAIN-CONTAINING PROTEIN-RELATED"/>
    <property type="match status" value="1"/>
</dbReference>
<evidence type="ECO:0000313" key="3">
    <source>
        <dbReference type="Proteomes" id="UP000235786"/>
    </source>
</evidence>
<dbReference type="OrthoDB" id="5382659at2759"/>
<protein>
    <recommendedName>
        <fullName evidence="4">C2H2-type domain-containing protein</fullName>
    </recommendedName>
</protein>
<gene>
    <name evidence="2" type="ORF">L207DRAFT_426360</name>
</gene>
<sequence>MGEFWTVFNQEWSANIRRRTESPSTPSSSVSGPKSQQSAQNSNKKHKRTTYSDQDRLPDDDNENEGPKRPRRSAPLPEDANECQHKFSCPYRKHRPRIYNHLDRRWRSCALTPFSTIARVKGHLYRHHRIFQCRRCSKLFKDEDALQSHFMAIDPCGLQESVAAEGITPALEKQLRSRKKTSKAQTEDERWQEIYRILFPMEIVPSSAFEPVQDEAIQSPASFELSNYEEYSRHELPRVFRSALETVINNAAQPLEEQVRSQLVSMIQECQD</sequence>
<evidence type="ECO:0000313" key="2">
    <source>
        <dbReference type="EMBL" id="PMD41919.1"/>
    </source>
</evidence>
<dbReference type="Proteomes" id="UP000235786">
    <property type="component" value="Unassembled WGS sequence"/>
</dbReference>
<accession>A0A2J6RTS4</accession>
<dbReference type="EMBL" id="KZ613944">
    <property type="protein sequence ID" value="PMD41919.1"/>
    <property type="molecule type" value="Genomic_DNA"/>
</dbReference>
<evidence type="ECO:0008006" key="4">
    <source>
        <dbReference type="Google" id="ProtNLM"/>
    </source>
</evidence>
<dbReference type="AlphaFoldDB" id="A0A2J6RTS4"/>
<feature type="compositionally biased region" description="Low complexity" evidence="1">
    <location>
        <begin position="22"/>
        <end position="38"/>
    </location>
</feature>
<feature type="region of interest" description="Disordered" evidence="1">
    <location>
        <begin position="15"/>
        <end position="81"/>
    </location>
</feature>
<dbReference type="PANTHER" id="PTHR38166:SF1">
    <property type="entry name" value="C2H2-TYPE DOMAIN-CONTAINING PROTEIN"/>
    <property type="match status" value="1"/>
</dbReference>
<evidence type="ECO:0000256" key="1">
    <source>
        <dbReference type="SAM" id="MobiDB-lite"/>
    </source>
</evidence>
<name>A0A2J6RTS4_HYAVF</name>
<organism evidence="2 3">
    <name type="scientific">Hyaloscypha variabilis (strain UAMH 11265 / GT02V1 / F)</name>
    <name type="common">Meliniomyces variabilis</name>
    <dbReference type="NCBI Taxonomy" id="1149755"/>
    <lineage>
        <taxon>Eukaryota</taxon>
        <taxon>Fungi</taxon>
        <taxon>Dikarya</taxon>
        <taxon>Ascomycota</taxon>
        <taxon>Pezizomycotina</taxon>
        <taxon>Leotiomycetes</taxon>
        <taxon>Helotiales</taxon>
        <taxon>Hyaloscyphaceae</taxon>
        <taxon>Hyaloscypha</taxon>
        <taxon>Hyaloscypha variabilis</taxon>
    </lineage>
</organism>
<dbReference type="STRING" id="1149755.A0A2J6RTS4"/>
<proteinExistence type="predicted"/>
<feature type="non-terminal residue" evidence="2">
    <location>
        <position position="272"/>
    </location>
</feature>
<reference evidence="2 3" key="1">
    <citation type="submission" date="2016-04" db="EMBL/GenBank/DDBJ databases">
        <title>A degradative enzymes factory behind the ericoid mycorrhizal symbiosis.</title>
        <authorList>
            <consortium name="DOE Joint Genome Institute"/>
            <person name="Martino E."/>
            <person name="Morin E."/>
            <person name="Grelet G."/>
            <person name="Kuo A."/>
            <person name="Kohler A."/>
            <person name="Daghino S."/>
            <person name="Barry K."/>
            <person name="Choi C."/>
            <person name="Cichocki N."/>
            <person name="Clum A."/>
            <person name="Copeland A."/>
            <person name="Hainaut M."/>
            <person name="Haridas S."/>
            <person name="Labutti K."/>
            <person name="Lindquist E."/>
            <person name="Lipzen A."/>
            <person name="Khouja H.-R."/>
            <person name="Murat C."/>
            <person name="Ohm R."/>
            <person name="Olson A."/>
            <person name="Spatafora J."/>
            <person name="Veneault-Fourrey C."/>
            <person name="Henrissat B."/>
            <person name="Grigoriev I."/>
            <person name="Martin F."/>
            <person name="Perotto S."/>
        </authorList>
    </citation>
    <scope>NUCLEOTIDE SEQUENCE [LARGE SCALE GENOMIC DNA]</scope>
    <source>
        <strain evidence="2 3">F</strain>
    </source>
</reference>
<keyword evidence="3" id="KW-1185">Reference proteome</keyword>